<protein>
    <recommendedName>
        <fullName evidence="8">DNA polymerase III subunit delta</fullName>
    </recommendedName>
</protein>
<name>A0A9D1WEW9_9GAMM</name>
<dbReference type="Gene3D" id="3.40.50.300">
    <property type="entry name" value="P-loop containing nucleotide triphosphate hydrolases"/>
    <property type="match status" value="1"/>
</dbReference>
<dbReference type="Gene3D" id="1.10.8.60">
    <property type="match status" value="1"/>
</dbReference>
<dbReference type="GO" id="GO:0003677">
    <property type="term" value="F:DNA binding"/>
    <property type="evidence" value="ECO:0007669"/>
    <property type="project" value="InterPro"/>
</dbReference>
<keyword evidence="4" id="KW-0239">DNA-directed DNA polymerase</keyword>
<keyword evidence="1" id="KW-0808">Transferase</keyword>
<gene>
    <name evidence="6" type="ORF">H9850_08960</name>
</gene>
<evidence type="ECO:0000256" key="1">
    <source>
        <dbReference type="ARBA" id="ARBA00022679"/>
    </source>
</evidence>
<sequence>MTNNANSEIYVICSDDPLLKLDRSRELLARWRQFVPDAEFLLYTYSELQGTGGSPNLKGIENEMSDPGLFGGERIIKVILKDMDTTAIELFKLIAANMRPGLFILIELPRITAKLAKSKEVDSQGLHRFLTFREGSAGAEALAQQSGAKGGKGGRSSAAKKKTATRSRKGEAAKSEAIGYLRDVGAQFEILYPPEGAQLKSWISQRAGMYGFRVNNDALDFIARSCDNNLLTIDHSLQVLQMMAEADNMQQMKVLDLKSVEDYFTQDARYNGFELPEAIFNGDSLKALTIIASFCSGHDTNLSTALGLLINRMDSSISTVYEGKQQNLQLAPFNTQTAFFMSHNLKVPSSQKSHLKAMQVLTDGQLEELTSCLSEASCSYSTFDLDGAYRALQRMALAATQPGQTRFLSADLLVF</sequence>
<comment type="caution">
    <text evidence="6">The sequence shown here is derived from an EMBL/GenBank/DDBJ whole genome shotgun (WGS) entry which is preliminary data.</text>
</comment>
<dbReference type="GO" id="GO:0003887">
    <property type="term" value="F:DNA-directed DNA polymerase activity"/>
    <property type="evidence" value="ECO:0007669"/>
    <property type="project" value="UniProtKB-KW"/>
</dbReference>
<feature type="region of interest" description="Disordered" evidence="5">
    <location>
        <begin position="143"/>
        <end position="170"/>
    </location>
</feature>
<dbReference type="GO" id="GO:0006261">
    <property type="term" value="P:DNA-templated DNA replication"/>
    <property type="evidence" value="ECO:0007669"/>
    <property type="project" value="TreeGrafter"/>
</dbReference>
<evidence type="ECO:0000256" key="2">
    <source>
        <dbReference type="ARBA" id="ARBA00022695"/>
    </source>
</evidence>
<dbReference type="SUPFAM" id="SSF52540">
    <property type="entry name" value="P-loop containing nucleoside triphosphate hydrolases"/>
    <property type="match status" value="1"/>
</dbReference>
<dbReference type="Proteomes" id="UP000886829">
    <property type="component" value="Unassembled WGS sequence"/>
</dbReference>
<dbReference type="EMBL" id="DXEV01000175">
    <property type="protein sequence ID" value="HIX57582.1"/>
    <property type="molecule type" value="Genomic_DNA"/>
</dbReference>
<dbReference type="PANTHER" id="PTHR34388">
    <property type="entry name" value="DNA POLYMERASE III SUBUNIT DELTA"/>
    <property type="match status" value="1"/>
</dbReference>
<evidence type="ECO:0008006" key="8">
    <source>
        <dbReference type="Google" id="ProtNLM"/>
    </source>
</evidence>
<dbReference type="GO" id="GO:0009360">
    <property type="term" value="C:DNA polymerase III complex"/>
    <property type="evidence" value="ECO:0007669"/>
    <property type="project" value="TreeGrafter"/>
</dbReference>
<evidence type="ECO:0000313" key="7">
    <source>
        <dbReference type="Proteomes" id="UP000886829"/>
    </source>
</evidence>
<accession>A0A9D1WEW9</accession>
<evidence type="ECO:0000256" key="3">
    <source>
        <dbReference type="ARBA" id="ARBA00022705"/>
    </source>
</evidence>
<reference evidence="6" key="2">
    <citation type="submission" date="2021-04" db="EMBL/GenBank/DDBJ databases">
        <authorList>
            <person name="Gilroy R."/>
        </authorList>
    </citation>
    <scope>NUCLEOTIDE SEQUENCE</scope>
    <source>
        <strain evidence="6">USASDec5-558</strain>
    </source>
</reference>
<organism evidence="6 7">
    <name type="scientific">Candidatus Anaerobiospirillum pullistercoris</name>
    <dbReference type="NCBI Taxonomy" id="2838452"/>
    <lineage>
        <taxon>Bacteria</taxon>
        <taxon>Pseudomonadati</taxon>
        <taxon>Pseudomonadota</taxon>
        <taxon>Gammaproteobacteria</taxon>
        <taxon>Aeromonadales</taxon>
        <taxon>Succinivibrionaceae</taxon>
        <taxon>Anaerobiospirillum</taxon>
    </lineage>
</organism>
<evidence type="ECO:0000313" key="6">
    <source>
        <dbReference type="EMBL" id="HIX57582.1"/>
    </source>
</evidence>
<keyword evidence="2" id="KW-0548">Nucleotidyltransferase</keyword>
<keyword evidence="3" id="KW-0235">DNA replication</keyword>
<evidence type="ECO:0000256" key="5">
    <source>
        <dbReference type="SAM" id="MobiDB-lite"/>
    </source>
</evidence>
<dbReference type="AlphaFoldDB" id="A0A9D1WEW9"/>
<feature type="compositionally biased region" description="Basic residues" evidence="5">
    <location>
        <begin position="158"/>
        <end position="167"/>
    </location>
</feature>
<reference evidence="6" key="1">
    <citation type="journal article" date="2021" name="PeerJ">
        <title>Extensive microbial diversity within the chicken gut microbiome revealed by metagenomics and culture.</title>
        <authorList>
            <person name="Gilroy R."/>
            <person name="Ravi A."/>
            <person name="Getino M."/>
            <person name="Pursley I."/>
            <person name="Horton D.L."/>
            <person name="Alikhan N.F."/>
            <person name="Baker D."/>
            <person name="Gharbi K."/>
            <person name="Hall N."/>
            <person name="Watson M."/>
            <person name="Adriaenssens E.M."/>
            <person name="Foster-Nyarko E."/>
            <person name="Jarju S."/>
            <person name="Secka A."/>
            <person name="Antonio M."/>
            <person name="Oren A."/>
            <person name="Chaudhuri R.R."/>
            <person name="La Ragione R."/>
            <person name="Hildebrand F."/>
            <person name="Pallen M.J."/>
        </authorList>
    </citation>
    <scope>NUCLEOTIDE SEQUENCE</scope>
    <source>
        <strain evidence="6">USASDec5-558</strain>
    </source>
</reference>
<dbReference type="InterPro" id="IPR005790">
    <property type="entry name" value="DNA_polIII_delta"/>
</dbReference>
<dbReference type="PANTHER" id="PTHR34388:SF1">
    <property type="entry name" value="DNA POLYMERASE III SUBUNIT DELTA"/>
    <property type="match status" value="1"/>
</dbReference>
<dbReference type="InterPro" id="IPR027417">
    <property type="entry name" value="P-loop_NTPase"/>
</dbReference>
<evidence type="ECO:0000256" key="4">
    <source>
        <dbReference type="ARBA" id="ARBA00022932"/>
    </source>
</evidence>
<proteinExistence type="predicted"/>